<accession>A0ABW3HSU1</accession>
<sequence>MMKRRWNRMTWLTAMLIVAMMLASACANNSNGSEEQGGKESNAPAGEKKVLKVAFFQGGFGDAWFKELKQQFEAKHENVTVELEGDPGIMEKMGARFESGANLPDVAFLTNTHWQMWAAQGFLADLTDLYEGTDSDGVTIKDSLNEAARQYAIYKEKAYIIPWSDGYLGLAYNKGMFEENGWEVPKTWSEFAELAEKIKEKGIAPIVYPGKVIGYWDFVVKPMMVQAGGFQYLNQLVSMDTPEVFQDPARLTALEQFEQLFQNDWMLKGSEALNHTEAQMEFVNGKAAMIPNGNWLENEMKASTPEGFRMAMMPVPAVDGAKEENIFFSLVGDITVVPAKSKEQELAKAFIAFAASQEMNRKFTELTGNFRPFDYSLEGVEVSEFTQSVMDIMQNNKAFTFNSNNPLFAKMQLYPSGDAYGNIAFGAKTAEQQFQDDYAFAKDKWEAYKKEVGME</sequence>
<dbReference type="Gene3D" id="3.40.190.10">
    <property type="entry name" value="Periplasmic binding protein-like II"/>
    <property type="match status" value="1"/>
</dbReference>
<feature type="chain" id="PRO_5045850907" evidence="6">
    <location>
        <begin position="28"/>
        <end position="455"/>
    </location>
</feature>
<dbReference type="PANTHER" id="PTHR43649">
    <property type="entry name" value="ARABINOSE-BINDING PROTEIN-RELATED"/>
    <property type="match status" value="1"/>
</dbReference>
<keyword evidence="1" id="KW-1003">Cell membrane</keyword>
<keyword evidence="3" id="KW-0472">Membrane</keyword>
<dbReference type="Pfam" id="PF01547">
    <property type="entry name" value="SBP_bac_1"/>
    <property type="match status" value="1"/>
</dbReference>
<evidence type="ECO:0000256" key="6">
    <source>
        <dbReference type="SAM" id="SignalP"/>
    </source>
</evidence>
<dbReference type="InterPro" id="IPR006059">
    <property type="entry name" value="SBP"/>
</dbReference>
<keyword evidence="5" id="KW-0449">Lipoprotein</keyword>
<evidence type="ECO:0000256" key="1">
    <source>
        <dbReference type="ARBA" id="ARBA00022475"/>
    </source>
</evidence>
<name>A0ABW3HSU1_9BACL</name>
<keyword evidence="8" id="KW-1185">Reference proteome</keyword>
<keyword evidence="2 6" id="KW-0732">Signal</keyword>
<evidence type="ECO:0000256" key="3">
    <source>
        <dbReference type="ARBA" id="ARBA00023136"/>
    </source>
</evidence>
<reference evidence="8" key="1">
    <citation type="journal article" date="2019" name="Int. J. Syst. Evol. Microbiol.">
        <title>The Global Catalogue of Microorganisms (GCM) 10K type strain sequencing project: providing services to taxonomists for standard genome sequencing and annotation.</title>
        <authorList>
            <consortium name="The Broad Institute Genomics Platform"/>
            <consortium name="The Broad Institute Genome Sequencing Center for Infectious Disease"/>
            <person name="Wu L."/>
            <person name="Ma J."/>
        </authorList>
    </citation>
    <scope>NUCLEOTIDE SEQUENCE [LARGE SCALE GENOMIC DNA]</scope>
    <source>
        <strain evidence="8">CCUG 59129</strain>
    </source>
</reference>
<comment type="caution">
    <text evidence="7">The sequence shown here is derived from an EMBL/GenBank/DDBJ whole genome shotgun (WGS) entry which is preliminary data.</text>
</comment>
<keyword evidence="4" id="KW-0564">Palmitate</keyword>
<dbReference type="RefSeq" id="WP_377565226.1">
    <property type="nucleotide sequence ID" value="NZ_JBHTJZ010000023.1"/>
</dbReference>
<dbReference type="PANTHER" id="PTHR43649:SF33">
    <property type="entry name" value="POLYGALACTURONAN_RHAMNOGALACTURONAN-BINDING PROTEIN YTCQ"/>
    <property type="match status" value="1"/>
</dbReference>
<dbReference type="InterPro" id="IPR050490">
    <property type="entry name" value="Bact_solute-bd_prot1"/>
</dbReference>
<protein>
    <submittedName>
        <fullName evidence="7">Extracellular solute-binding protein</fullName>
    </submittedName>
</protein>
<evidence type="ECO:0000256" key="2">
    <source>
        <dbReference type="ARBA" id="ARBA00022729"/>
    </source>
</evidence>
<organism evidence="7 8">
    <name type="scientific">Paenibacillus chungangensis</name>
    <dbReference type="NCBI Taxonomy" id="696535"/>
    <lineage>
        <taxon>Bacteria</taxon>
        <taxon>Bacillati</taxon>
        <taxon>Bacillota</taxon>
        <taxon>Bacilli</taxon>
        <taxon>Bacillales</taxon>
        <taxon>Paenibacillaceae</taxon>
        <taxon>Paenibacillus</taxon>
    </lineage>
</organism>
<gene>
    <name evidence="7" type="ORF">ACFQ2I_14640</name>
</gene>
<dbReference type="SUPFAM" id="SSF53850">
    <property type="entry name" value="Periplasmic binding protein-like II"/>
    <property type="match status" value="1"/>
</dbReference>
<dbReference type="EMBL" id="JBHTJZ010000023">
    <property type="protein sequence ID" value="MFD0960627.1"/>
    <property type="molecule type" value="Genomic_DNA"/>
</dbReference>
<dbReference type="Proteomes" id="UP001596989">
    <property type="component" value="Unassembled WGS sequence"/>
</dbReference>
<dbReference type="PROSITE" id="PS51257">
    <property type="entry name" value="PROKAR_LIPOPROTEIN"/>
    <property type="match status" value="1"/>
</dbReference>
<evidence type="ECO:0000256" key="5">
    <source>
        <dbReference type="ARBA" id="ARBA00023288"/>
    </source>
</evidence>
<evidence type="ECO:0000313" key="8">
    <source>
        <dbReference type="Proteomes" id="UP001596989"/>
    </source>
</evidence>
<feature type="signal peptide" evidence="6">
    <location>
        <begin position="1"/>
        <end position="27"/>
    </location>
</feature>
<proteinExistence type="predicted"/>
<evidence type="ECO:0000256" key="4">
    <source>
        <dbReference type="ARBA" id="ARBA00023139"/>
    </source>
</evidence>
<evidence type="ECO:0000313" key="7">
    <source>
        <dbReference type="EMBL" id="MFD0960627.1"/>
    </source>
</evidence>